<proteinExistence type="predicted"/>
<keyword evidence="2" id="KW-1185">Reference proteome</keyword>
<protein>
    <submittedName>
        <fullName evidence="1">Uncharacterized protein</fullName>
    </submittedName>
</protein>
<gene>
    <name evidence="1" type="ORF">BDP27DRAFT_1338753</name>
</gene>
<sequence length="267" mass="29575">MSLFKITTSGAVSVSDCPILNTIEDQVYWSGNTLAILKRGTTGRIQAVDLSSETVHSIHYAFTPVNNNLLTSSFFPIFLPEGYVLLWFVSYDQPSDCDHHFELYRVSGHTVGTPLLPTHRGHFLCGVVSDPLRLVTSHIALNDRLELTGHIWLIMNQPDGPRLVQIKLQTDGSLTFVVGSPRLKFLADMQFTVHPCGKTQGITMEQSADLLKKPHLELHHVSANSEQLQVRIGARLGVNDAGRHESDVFQGFLVTVGKKIDIVDLVP</sequence>
<accession>A0A9P5PE49</accession>
<evidence type="ECO:0000313" key="1">
    <source>
        <dbReference type="EMBL" id="KAF9061047.1"/>
    </source>
</evidence>
<dbReference type="Proteomes" id="UP000772434">
    <property type="component" value="Unassembled WGS sequence"/>
</dbReference>
<evidence type="ECO:0000313" key="2">
    <source>
        <dbReference type="Proteomes" id="UP000772434"/>
    </source>
</evidence>
<comment type="caution">
    <text evidence="1">The sequence shown here is derived from an EMBL/GenBank/DDBJ whole genome shotgun (WGS) entry which is preliminary data.</text>
</comment>
<name>A0A9P5PE49_9AGAR</name>
<dbReference type="EMBL" id="JADNRY010000216">
    <property type="protein sequence ID" value="KAF9061047.1"/>
    <property type="molecule type" value="Genomic_DNA"/>
</dbReference>
<organism evidence="1 2">
    <name type="scientific">Rhodocollybia butyracea</name>
    <dbReference type="NCBI Taxonomy" id="206335"/>
    <lineage>
        <taxon>Eukaryota</taxon>
        <taxon>Fungi</taxon>
        <taxon>Dikarya</taxon>
        <taxon>Basidiomycota</taxon>
        <taxon>Agaricomycotina</taxon>
        <taxon>Agaricomycetes</taxon>
        <taxon>Agaricomycetidae</taxon>
        <taxon>Agaricales</taxon>
        <taxon>Marasmiineae</taxon>
        <taxon>Omphalotaceae</taxon>
        <taxon>Rhodocollybia</taxon>
    </lineage>
</organism>
<dbReference type="AlphaFoldDB" id="A0A9P5PE49"/>
<reference evidence="1" key="1">
    <citation type="submission" date="2020-11" db="EMBL/GenBank/DDBJ databases">
        <authorList>
            <consortium name="DOE Joint Genome Institute"/>
            <person name="Ahrendt S."/>
            <person name="Riley R."/>
            <person name="Andreopoulos W."/>
            <person name="Labutti K."/>
            <person name="Pangilinan J."/>
            <person name="Ruiz-Duenas F.J."/>
            <person name="Barrasa J.M."/>
            <person name="Sanchez-Garcia M."/>
            <person name="Camarero S."/>
            <person name="Miyauchi S."/>
            <person name="Serrano A."/>
            <person name="Linde D."/>
            <person name="Babiker R."/>
            <person name="Drula E."/>
            <person name="Ayuso-Fernandez I."/>
            <person name="Pacheco R."/>
            <person name="Padilla G."/>
            <person name="Ferreira P."/>
            <person name="Barriuso J."/>
            <person name="Kellner H."/>
            <person name="Castanera R."/>
            <person name="Alfaro M."/>
            <person name="Ramirez L."/>
            <person name="Pisabarro A.G."/>
            <person name="Kuo A."/>
            <person name="Tritt A."/>
            <person name="Lipzen A."/>
            <person name="He G."/>
            <person name="Yan M."/>
            <person name="Ng V."/>
            <person name="Cullen D."/>
            <person name="Martin F."/>
            <person name="Rosso M.-N."/>
            <person name="Henrissat B."/>
            <person name="Hibbett D."/>
            <person name="Martinez A.T."/>
            <person name="Grigoriev I.V."/>
        </authorList>
    </citation>
    <scope>NUCLEOTIDE SEQUENCE</scope>
    <source>
        <strain evidence="1">AH 40177</strain>
    </source>
</reference>